<dbReference type="OrthoDB" id="413361at2759"/>
<comment type="caution">
    <text evidence="2">The sequence shown here is derived from an EMBL/GenBank/DDBJ whole genome shotgun (WGS) entry which is preliminary data.</text>
</comment>
<dbReference type="Pfam" id="PF22936">
    <property type="entry name" value="Pol_BBD"/>
    <property type="match status" value="1"/>
</dbReference>
<name>A0A9Q3CNA7_9BASI</name>
<dbReference type="Proteomes" id="UP000765509">
    <property type="component" value="Unassembled WGS sequence"/>
</dbReference>
<organism evidence="2 3">
    <name type="scientific">Austropuccinia psidii MF-1</name>
    <dbReference type="NCBI Taxonomy" id="1389203"/>
    <lineage>
        <taxon>Eukaryota</taxon>
        <taxon>Fungi</taxon>
        <taxon>Dikarya</taxon>
        <taxon>Basidiomycota</taxon>
        <taxon>Pucciniomycotina</taxon>
        <taxon>Pucciniomycetes</taxon>
        <taxon>Pucciniales</taxon>
        <taxon>Sphaerophragmiaceae</taxon>
        <taxon>Austropuccinia</taxon>
    </lineage>
</organism>
<accession>A0A9Q3CNA7</accession>
<evidence type="ECO:0000259" key="1">
    <source>
        <dbReference type="Pfam" id="PF22936"/>
    </source>
</evidence>
<dbReference type="EMBL" id="AVOT02009060">
    <property type="protein sequence ID" value="MBW0487294.1"/>
    <property type="molecule type" value="Genomic_DNA"/>
</dbReference>
<proteinExistence type="predicted"/>
<reference evidence="2" key="1">
    <citation type="submission" date="2021-03" db="EMBL/GenBank/DDBJ databases">
        <title>Draft genome sequence of rust myrtle Austropuccinia psidii MF-1, a brazilian biotype.</title>
        <authorList>
            <person name="Quecine M.C."/>
            <person name="Pachon D.M.R."/>
            <person name="Bonatelli M.L."/>
            <person name="Correr F.H."/>
            <person name="Franceschini L.M."/>
            <person name="Leite T.F."/>
            <person name="Margarido G.R.A."/>
            <person name="Almeida C.A."/>
            <person name="Ferrarezi J.A."/>
            <person name="Labate C.A."/>
        </authorList>
    </citation>
    <scope>NUCLEOTIDE SEQUENCE</scope>
    <source>
        <strain evidence="2">MF-1</strain>
    </source>
</reference>
<keyword evidence="3" id="KW-1185">Reference proteome</keyword>
<sequence length="178" mass="20006">MEALLSNAGLTPIYPHSLVIDWGATHHMFHYKNILTELKMLADEKIATRIPKSNLVCKVKAEVEISINKELIKLKDCLYKPNITSNLVSLLDLCKESSTITKKNKLFHLSQNNPILLSGHIINKLMIVTFDHPSSFLTKLDNNPPRNQRLAHPGDHVLKSLGLINLNESHATFAQKGK</sequence>
<evidence type="ECO:0000313" key="3">
    <source>
        <dbReference type="Proteomes" id="UP000765509"/>
    </source>
</evidence>
<gene>
    <name evidence="2" type="ORF">O181_027009</name>
</gene>
<dbReference type="AlphaFoldDB" id="A0A9Q3CNA7"/>
<feature type="domain" description="Retrovirus-related Pol polyprotein from transposon TNT 1-94-like beta-barrel" evidence="1">
    <location>
        <begin position="19"/>
        <end position="95"/>
    </location>
</feature>
<evidence type="ECO:0000313" key="2">
    <source>
        <dbReference type="EMBL" id="MBW0487294.1"/>
    </source>
</evidence>
<dbReference type="InterPro" id="IPR054722">
    <property type="entry name" value="PolX-like_BBD"/>
</dbReference>
<protein>
    <recommendedName>
        <fullName evidence="1">Retrovirus-related Pol polyprotein from transposon TNT 1-94-like beta-barrel domain-containing protein</fullName>
    </recommendedName>
</protein>